<dbReference type="Pfam" id="PF02657">
    <property type="entry name" value="SufE"/>
    <property type="match status" value="1"/>
</dbReference>
<dbReference type="Proteomes" id="UP000244896">
    <property type="component" value="Chromosome"/>
</dbReference>
<organism evidence="3 4">
    <name type="scientific">Ereboglobus luteus</name>
    <dbReference type="NCBI Taxonomy" id="1796921"/>
    <lineage>
        <taxon>Bacteria</taxon>
        <taxon>Pseudomonadati</taxon>
        <taxon>Verrucomicrobiota</taxon>
        <taxon>Opitutia</taxon>
        <taxon>Opitutales</taxon>
        <taxon>Opitutaceae</taxon>
        <taxon>Ereboglobus</taxon>
    </lineage>
</organism>
<dbReference type="SUPFAM" id="SSF82649">
    <property type="entry name" value="SufE/NifU"/>
    <property type="match status" value="1"/>
</dbReference>
<protein>
    <recommendedName>
        <fullName evidence="2">Fe-S metabolism associated domain-containing protein</fullName>
    </recommendedName>
</protein>
<dbReference type="EMBL" id="CP023004">
    <property type="protein sequence ID" value="AWI08822.1"/>
    <property type="molecule type" value="Genomic_DNA"/>
</dbReference>
<dbReference type="AlphaFoldDB" id="A0A2U8E2R6"/>
<evidence type="ECO:0000256" key="1">
    <source>
        <dbReference type="ARBA" id="ARBA00010282"/>
    </source>
</evidence>
<sequence length="139" mass="15393">MTLAEKQQRLVDDFLIIPDPQERLAAVVAHATRAPAFDPAGRIDANHVPGCVSTVWLVVERDPATRRLRVRADAESPLVKGLVALICELYDDTDPADATIFQPELLEKLHLAQNLSPTRRAGLLAVQKRIKEKAEKLTL</sequence>
<evidence type="ECO:0000313" key="3">
    <source>
        <dbReference type="EMBL" id="AWI08822.1"/>
    </source>
</evidence>
<dbReference type="PANTHER" id="PTHR43597">
    <property type="entry name" value="SULFUR ACCEPTOR PROTEIN CSDE"/>
    <property type="match status" value="1"/>
</dbReference>
<name>A0A2U8E2R6_9BACT</name>
<dbReference type="Gene3D" id="3.90.1010.10">
    <property type="match status" value="1"/>
</dbReference>
<dbReference type="OrthoDB" id="9799320at2"/>
<evidence type="ECO:0000313" key="4">
    <source>
        <dbReference type="Proteomes" id="UP000244896"/>
    </source>
</evidence>
<dbReference type="RefSeq" id="WP_108824632.1">
    <property type="nucleotide sequence ID" value="NZ_CP023004.1"/>
</dbReference>
<dbReference type="KEGG" id="elut:CKA38_05740"/>
<proteinExistence type="inferred from homology"/>
<comment type="similarity">
    <text evidence="1">Belongs to the SufE family.</text>
</comment>
<gene>
    <name evidence="3" type="ORF">CKA38_05740</name>
</gene>
<accession>A0A2U8E2R6</accession>
<dbReference type="InterPro" id="IPR003808">
    <property type="entry name" value="Fe-S_metab-assoc_dom"/>
</dbReference>
<dbReference type="PANTHER" id="PTHR43597:SF5">
    <property type="entry name" value="SUFE-LIKE PROTEIN 2, CHLOROPLASTIC"/>
    <property type="match status" value="1"/>
</dbReference>
<keyword evidence="4" id="KW-1185">Reference proteome</keyword>
<reference evidence="3 4" key="1">
    <citation type="journal article" date="2018" name="Syst. Appl. Microbiol.">
        <title>Ereboglobus luteus gen. nov. sp. nov. from cockroach guts, and new insights into the oxygen relationship of the genera Opitutus and Didymococcus (Verrucomicrobia: Opitutaceae).</title>
        <authorList>
            <person name="Tegtmeier D."/>
            <person name="Belitz A."/>
            <person name="Radek R."/>
            <person name="Heimerl T."/>
            <person name="Brune A."/>
        </authorList>
    </citation>
    <scope>NUCLEOTIDE SEQUENCE [LARGE SCALE GENOMIC DNA]</scope>
    <source>
        <strain evidence="3 4">Ho45</strain>
    </source>
</reference>
<feature type="domain" description="Fe-S metabolism associated" evidence="2">
    <location>
        <begin position="12"/>
        <end position="132"/>
    </location>
</feature>
<evidence type="ECO:0000259" key="2">
    <source>
        <dbReference type="Pfam" id="PF02657"/>
    </source>
</evidence>